<dbReference type="InterPro" id="IPR007712">
    <property type="entry name" value="RelE/ParE_toxin"/>
</dbReference>
<proteinExistence type="inferred from homology"/>
<dbReference type="SUPFAM" id="SSF143011">
    <property type="entry name" value="RelE-like"/>
    <property type="match status" value="1"/>
</dbReference>
<keyword evidence="2" id="KW-1277">Toxin-antitoxin system</keyword>
<accession>A0A2M8F2Q9</accession>
<dbReference type="Gene3D" id="3.30.2310.20">
    <property type="entry name" value="RelE-like"/>
    <property type="match status" value="1"/>
</dbReference>
<organism evidence="3 4">
    <name type="scientific">Candidatus Roizmanbacteria bacterium CG_4_9_14_0_2_um_filter_35_15</name>
    <dbReference type="NCBI Taxonomy" id="1974836"/>
    <lineage>
        <taxon>Bacteria</taxon>
        <taxon>Candidatus Roizmaniibacteriota</taxon>
    </lineage>
</organism>
<reference evidence="4" key="1">
    <citation type="submission" date="2017-09" db="EMBL/GenBank/DDBJ databases">
        <title>Depth-based differentiation of microbial function through sediment-hosted aquifers and enrichment of novel symbionts in the deep terrestrial subsurface.</title>
        <authorList>
            <person name="Probst A.J."/>
            <person name="Ladd B."/>
            <person name="Jarett J.K."/>
            <person name="Geller-Mcgrath D.E."/>
            <person name="Sieber C.M.K."/>
            <person name="Emerson J.B."/>
            <person name="Anantharaman K."/>
            <person name="Thomas B.C."/>
            <person name="Malmstrom R."/>
            <person name="Stieglmeier M."/>
            <person name="Klingl A."/>
            <person name="Woyke T."/>
            <person name="Ryan C.M."/>
            <person name="Banfield J.F."/>
        </authorList>
    </citation>
    <scope>NUCLEOTIDE SEQUENCE [LARGE SCALE GENOMIC DNA]</scope>
</reference>
<comment type="caution">
    <text evidence="3">The sequence shown here is derived from an EMBL/GenBank/DDBJ whole genome shotgun (WGS) entry which is preliminary data.</text>
</comment>
<evidence type="ECO:0000313" key="4">
    <source>
        <dbReference type="Proteomes" id="UP000230580"/>
    </source>
</evidence>
<protein>
    <recommendedName>
        <fullName evidence="5">Type II toxin-antitoxin system RelE/ParE family toxin</fullName>
    </recommendedName>
</protein>
<dbReference type="PANTHER" id="PTHR35601">
    <property type="entry name" value="TOXIN RELE"/>
    <property type="match status" value="1"/>
</dbReference>
<dbReference type="PANTHER" id="PTHR35601:SF1">
    <property type="entry name" value="TOXIN RELE"/>
    <property type="match status" value="1"/>
</dbReference>
<name>A0A2M8F2Q9_9BACT</name>
<dbReference type="EMBL" id="PFRZ01000037">
    <property type="protein sequence ID" value="PJC33593.1"/>
    <property type="molecule type" value="Genomic_DNA"/>
</dbReference>
<evidence type="ECO:0000256" key="1">
    <source>
        <dbReference type="ARBA" id="ARBA00006226"/>
    </source>
</evidence>
<comment type="similarity">
    <text evidence="1">Belongs to the RelE toxin family.</text>
</comment>
<dbReference type="Pfam" id="PF05016">
    <property type="entry name" value="ParE_toxin"/>
    <property type="match status" value="1"/>
</dbReference>
<dbReference type="Proteomes" id="UP000230580">
    <property type="component" value="Unassembled WGS sequence"/>
</dbReference>
<dbReference type="InterPro" id="IPR035093">
    <property type="entry name" value="RelE/ParE_toxin_dom_sf"/>
</dbReference>
<evidence type="ECO:0000256" key="2">
    <source>
        <dbReference type="ARBA" id="ARBA00022649"/>
    </source>
</evidence>
<gene>
    <name evidence="3" type="ORF">CO048_02725</name>
</gene>
<evidence type="ECO:0008006" key="5">
    <source>
        <dbReference type="Google" id="ProtNLM"/>
    </source>
</evidence>
<sequence length="84" mass="10221">MFTYVFKRQALKDFQKLPKDIQKRIIKKLDFFISSDNPLSFAESLVNFEIGEYRFRIGDYRVIFDVEDEKIIILTLGYRREIYK</sequence>
<dbReference type="AlphaFoldDB" id="A0A2M8F2Q9"/>
<evidence type="ECO:0000313" key="3">
    <source>
        <dbReference type="EMBL" id="PJC33593.1"/>
    </source>
</evidence>